<dbReference type="Gene3D" id="4.10.320.10">
    <property type="entry name" value="E3-binding domain"/>
    <property type="match status" value="3"/>
</dbReference>
<gene>
    <name evidence="7" type="ORF">GBA63_20060</name>
</gene>
<evidence type="ECO:0000313" key="7">
    <source>
        <dbReference type="EMBL" id="QIN84688.1"/>
    </source>
</evidence>
<feature type="domain" description="Peripheral subunit-binding (PSBD)" evidence="6">
    <location>
        <begin position="158"/>
        <end position="195"/>
    </location>
</feature>
<dbReference type="RefSeq" id="WP_166179120.1">
    <property type="nucleotide sequence ID" value="NZ_CP045119.1"/>
</dbReference>
<keyword evidence="4" id="KW-0012">Acyltransferase</keyword>
<evidence type="ECO:0000313" key="8">
    <source>
        <dbReference type="Proteomes" id="UP000501452"/>
    </source>
</evidence>
<evidence type="ECO:0000256" key="5">
    <source>
        <dbReference type="SAM" id="Coils"/>
    </source>
</evidence>
<dbReference type="KEGG" id="rub:GBA63_20060"/>
<name>A0A6G8QE27_9ACTN</name>
<evidence type="ECO:0000256" key="1">
    <source>
        <dbReference type="ARBA" id="ARBA00001938"/>
    </source>
</evidence>
<feature type="domain" description="Peripheral subunit-binding (PSBD)" evidence="6">
    <location>
        <begin position="241"/>
        <end position="277"/>
    </location>
</feature>
<evidence type="ECO:0000256" key="2">
    <source>
        <dbReference type="ARBA" id="ARBA00007317"/>
    </source>
</evidence>
<accession>A0A6G8QE27</accession>
<comment type="similarity">
    <text evidence="2">Belongs to the 2-oxoacid dehydrogenase family.</text>
</comment>
<dbReference type="InterPro" id="IPR050743">
    <property type="entry name" value="2-oxoacid_DH_E2_comp"/>
</dbReference>
<keyword evidence="3" id="KW-0808">Transferase</keyword>
<dbReference type="Gene3D" id="1.10.287.1060">
    <property type="entry name" value="ESAT-6-like"/>
    <property type="match status" value="1"/>
</dbReference>
<protein>
    <recommendedName>
        <fullName evidence="6">Peripheral subunit-binding (PSBD) domain-containing protein</fullName>
    </recommendedName>
</protein>
<evidence type="ECO:0000256" key="3">
    <source>
        <dbReference type="ARBA" id="ARBA00022679"/>
    </source>
</evidence>
<dbReference type="PANTHER" id="PTHR43178:SF5">
    <property type="entry name" value="LIPOAMIDE ACYLTRANSFERASE COMPONENT OF BRANCHED-CHAIN ALPHA-KETO ACID DEHYDROGENASE COMPLEX, MITOCHONDRIAL"/>
    <property type="match status" value="1"/>
</dbReference>
<evidence type="ECO:0000259" key="6">
    <source>
        <dbReference type="PROSITE" id="PS51826"/>
    </source>
</evidence>
<feature type="coiled-coil region" evidence="5">
    <location>
        <begin position="73"/>
        <end position="100"/>
    </location>
</feature>
<evidence type="ECO:0000256" key="4">
    <source>
        <dbReference type="ARBA" id="ARBA00023315"/>
    </source>
</evidence>
<comment type="cofactor">
    <cofactor evidence="1">
        <name>(R)-lipoate</name>
        <dbReference type="ChEBI" id="CHEBI:83088"/>
    </cofactor>
</comment>
<dbReference type="AlphaFoldDB" id="A0A6G8QE27"/>
<dbReference type="GO" id="GO:0016407">
    <property type="term" value="F:acetyltransferase activity"/>
    <property type="evidence" value="ECO:0007669"/>
    <property type="project" value="TreeGrafter"/>
</dbReference>
<dbReference type="SUPFAM" id="SSF47005">
    <property type="entry name" value="Peripheral subunit-binding domain of 2-oxo acid dehydrogenase complex"/>
    <property type="match status" value="3"/>
</dbReference>
<dbReference type="Pfam" id="PF02817">
    <property type="entry name" value="E3_binding"/>
    <property type="match status" value="3"/>
</dbReference>
<dbReference type="GO" id="GO:0005737">
    <property type="term" value="C:cytoplasm"/>
    <property type="evidence" value="ECO:0007669"/>
    <property type="project" value="TreeGrafter"/>
</dbReference>
<reference evidence="7 8" key="1">
    <citation type="submission" date="2019-10" db="EMBL/GenBank/DDBJ databases">
        <title>Rubrobacter sp nov SCSIO 52090 isolated from a deep-sea sediment in the South China Sea.</title>
        <authorList>
            <person name="Chen R.W."/>
        </authorList>
    </citation>
    <scope>NUCLEOTIDE SEQUENCE [LARGE SCALE GENOMIC DNA]</scope>
    <source>
        <strain evidence="7 8">SCSIO 52909</strain>
    </source>
</reference>
<keyword evidence="8" id="KW-1185">Reference proteome</keyword>
<proteinExistence type="inferred from homology"/>
<dbReference type="InterPro" id="IPR036625">
    <property type="entry name" value="E3-bd_dom_sf"/>
</dbReference>
<dbReference type="InterPro" id="IPR004167">
    <property type="entry name" value="PSBD"/>
</dbReference>
<dbReference type="PROSITE" id="PS51826">
    <property type="entry name" value="PSBD"/>
    <property type="match status" value="3"/>
</dbReference>
<dbReference type="PANTHER" id="PTHR43178">
    <property type="entry name" value="DIHYDROLIPOAMIDE ACETYLTRANSFERASE COMPONENT OF PYRUVATE DEHYDROGENASE COMPLEX"/>
    <property type="match status" value="1"/>
</dbReference>
<sequence>MSEKQSNEALEKLNRGIEESRQMVQQQTMGLAQDFFADSVEQMKGQIQESRATLEDLPDQVPGGQDEAFQMLFQELMDSYSAVEEALEEAKQNVANLDTESLVKQGEVEATDAARREARERGVDLTQVEPTGSGGRITVVDVVEFAESQQGDGEKEIQASDAARRKAEELGLDLSEIEGTGSNAMITVKDVTDLAESAANQATETAQGAAEGVQQAAGQAAESVDGAVQQATDAVGNGEVKATNAAQRKAEELGVDLSQIEGSGAGGLITIRDVVKG</sequence>
<dbReference type="EMBL" id="CP045119">
    <property type="protein sequence ID" value="QIN84688.1"/>
    <property type="molecule type" value="Genomic_DNA"/>
</dbReference>
<dbReference type="Proteomes" id="UP000501452">
    <property type="component" value="Chromosome"/>
</dbReference>
<feature type="domain" description="Peripheral subunit-binding (PSBD)" evidence="6">
    <location>
        <begin position="109"/>
        <end position="146"/>
    </location>
</feature>
<keyword evidence="5" id="KW-0175">Coiled coil</keyword>
<dbReference type="GO" id="GO:0031405">
    <property type="term" value="F:lipoic acid binding"/>
    <property type="evidence" value="ECO:0007669"/>
    <property type="project" value="TreeGrafter"/>
</dbReference>
<organism evidence="7 8">
    <name type="scientific">Rubrobacter tropicus</name>
    <dbReference type="NCBI Taxonomy" id="2653851"/>
    <lineage>
        <taxon>Bacteria</taxon>
        <taxon>Bacillati</taxon>
        <taxon>Actinomycetota</taxon>
        <taxon>Rubrobacteria</taxon>
        <taxon>Rubrobacterales</taxon>
        <taxon>Rubrobacteraceae</taxon>
        <taxon>Rubrobacter</taxon>
    </lineage>
</organism>